<feature type="transmembrane region" description="Helical" evidence="1">
    <location>
        <begin position="220"/>
        <end position="237"/>
    </location>
</feature>
<gene>
    <name evidence="2" type="ORF">ACFFIO_08085</name>
</gene>
<organism evidence="2 3">
    <name type="scientific">Citricoccus parietis</name>
    <dbReference type="NCBI Taxonomy" id="592307"/>
    <lineage>
        <taxon>Bacteria</taxon>
        <taxon>Bacillati</taxon>
        <taxon>Actinomycetota</taxon>
        <taxon>Actinomycetes</taxon>
        <taxon>Micrococcales</taxon>
        <taxon>Micrococcaceae</taxon>
        <taxon>Citricoccus</taxon>
    </lineage>
</organism>
<comment type="caution">
    <text evidence="2">The sequence shown here is derived from an EMBL/GenBank/DDBJ whole genome shotgun (WGS) entry which is preliminary data.</text>
</comment>
<dbReference type="Pfam" id="PF06912">
    <property type="entry name" value="DUF1275"/>
    <property type="match status" value="1"/>
</dbReference>
<keyword evidence="1" id="KW-1133">Transmembrane helix</keyword>
<keyword evidence="3" id="KW-1185">Reference proteome</keyword>
<feature type="transmembrane region" description="Helical" evidence="1">
    <location>
        <begin position="103"/>
        <end position="120"/>
    </location>
</feature>
<accession>A0ABV6F547</accession>
<dbReference type="RefSeq" id="WP_378041070.1">
    <property type="nucleotide sequence ID" value="NZ_JBHLWH010000021.1"/>
</dbReference>
<reference evidence="2 3" key="1">
    <citation type="submission" date="2024-09" db="EMBL/GenBank/DDBJ databases">
        <authorList>
            <person name="Sun Q."/>
            <person name="Mori K."/>
        </authorList>
    </citation>
    <scope>NUCLEOTIDE SEQUENCE [LARGE SCALE GENOMIC DNA]</scope>
    <source>
        <strain evidence="2 3">CCM 7609</strain>
    </source>
</reference>
<proteinExistence type="predicted"/>
<evidence type="ECO:0000256" key="1">
    <source>
        <dbReference type="SAM" id="Phobius"/>
    </source>
</evidence>
<sequence>MLPWISRYALLLSGPRRTPLFDRHLAFLLVVIAGALNSVGFVVVGLYTSHMTGVTASAADNIVTANWGMVGAGVLSIVFFVLGAMSCTVLFTWGRRRRLSSRYANVLTLEGLLILLMGLFAGTVDGPGNEEVLVAPLCFTMGLQNALITKIRDFPVRTTHVTGMVTDIAVELGRLVYRNGDQVGVTADKEKLGVLSTLVGLFFVGGVVGTLGYWWLGLNVLMVGACLILLASLPPVVRDALGRGARFTHRVRVST</sequence>
<feature type="transmembrane region" description="Helical" evidence="1">
    <location>
        <begin position="67"/>
        <end position="91"/>
    </location>
</feature>
<dbReference type="EMBL" id="JBHLWH010000021">
    <property type="protein sequence ID" value="MFC0248459.1"/>
    <property type="molecule type" value="Genomic_DNA"/>
</dbReference>
<evidence type="ECO:0000313" key="3">
    <source>
        <dbReference type="Proteomes" id="UP001589766"/>
    </source>
</evidence>
<feature type="transmembrane region" description="Helical" evidence="1">
    <location>
        <begin position="132"/>
        <end position="148"/>
    </location>
</feature>
<feature type="transmembrane region" description="Helical" evidence="1">
    <location>
        <begin position="192"/>
        <end position="214"/>
    </location>
</feature>
<dbReference type="InterPro" id="IPR010699">
    <property type="entry name" value="DUF1275"/>
</dbReference>
<feature type="transmembrane region" description="Helical" evidence="1">
    <location>
        <begin position="25"/>
        <end position="47"/>
    </location>
</feature>
<dbReference type="PANTHER" id="PTHR37314:SF4">
    <property type="entry name" value="UPF0700 TRANSMEMBRANE PROTEIN YOAK"/>
    <property type="match status" value="1"/>
</dbReference>
<protein>
    <submittedName>
        <fullName evidence="2">YoaK family protein</fullName>
    </submittedName>
</protein>
<evidence type="ECO:0000313" key="2">
    <source>
        <dbReference type="EMBL" id="MFC0248459.1"/>
    </source>
</evidence>
<keyword evidence="1" id="KW-0472">Membrane</keyword>
<keyword evidence="1" id="KW-0812">Transmembrane</keyword>
<dbReference type="PANTHER" id="PTHR37314">
    <property type="entry name" value="SLR0142 PROTEIN"/>
    <property type="match status" value="1"/>
</dbReference>
<name>A0ABV6F547_9MICC</name>
<dbReference type="Proteomes" id="UP001589766">
    <property type="component" value="Unassembled WGS sequence"/>
</dbReference>